<dbReference type="RefSeq" id="WP_091233203.1">
    <property type="nucleotide sequence ID" value="NZ_FNBG01000021.1"/>
</dbReference>
<evidence type="ECO:0000256" key="6">
    <source>
        <dbReference type="SAM" id="Phobius"/>
    </source>
</evidence>
<evidence type="ECO:0000256" key="3">
    <source>
        <dbReference type="ARBA" id="ARBA00023002"/>
    </source>
</evidence>
<keyword evidence="4" id="KW-1015">Disulfide bond</keyword>
<dbReference type="AlphaFoldDB" id="A0A1G7QAS3"/>
<keyword evidence="2" id="KW-0732">Signal</keyword>
<dbReference type="EMBL" id="FNBG01000021">
    <property type="protein sequence ID" value="SDF95626.1"/>
    <property type="molecule type" value="Genomic_DNA"/>
</dbReference>
<dbReference type="PANTHER" id="PTHR13887">
    <property type="entry name" value="GLUTATHIONE S-TRANSFERASE KAPPA"/>
    <property type="match status" value="1"/>
</dbReference>
<feature type="domain" description="Thioredoxin" evidence="7">
    <location>
        <begin position="45"/>
        <end position="237"/>
    </location>
</feature>
<dbReference type="Proteomes" id="UP000198972">
    <property type="component" value="Unassembled WGS sequence"/>
</dbReference>
<keyword evidence="8" id="KW-0413">Isomerase</keyword>
<evidence type="ECO:0000313" key="9">
    <source>
        <dbReference type="Proteomes" id="UP000198972"/>
    </source>
</evidence>
<evidence type="ECO:0000256" key="1">
    <source>
        <dbReference type="ARBA" id="ARBA00005791"/>
    </source>
</evidence>
<gene>
    <name evidence="8" type="ORF">SAMN04488542_12190</name>
</gene>
<dbReference type="OrthoDB" id="117402at2"/>
<dbReference type="GO" id="GO:0016853">
    <property type="term" value="F:isomerase activity"/>
    <property type="evidence" value="ECO:0007669"/>
    <property type="project" value="UniProtKB-KW"/>
</dbReference>
<keyword evidence="9" id="KW-1185">Reference proteome</keyword>
<keyword evidence="3" id="KW-0560">Oxidoreductase</keyword>
<dbReference type="Gene3D" id="3.40.30.10">
    <property type="entry name" value="Glutaredoxin"/>
    <property type="match status" value="1"/>
</dbReference>
<feature type="transmembrane region" description="Helical" evidence="6">
    <location>
        <begin position="29"/>
        <end position="48"/>
    </location>
</feature>
<dbReference type="PROSITE" id="PS51352">
    <property type="entry name" value="THIOREDOXIN_2"/>
    <property type="match status" value="1"/>
</dbReference>
<organism evidence="8 9">
    <name type="scientific">Fontibacillus panacisegetis</name>
    <dbReference type="NCBI Taxonomy" id="670482"/>
    <lineage>
        <taxon>Bacteria</taxon>
        <taxon>Bacillati</taxon>
        <taxon>Bacillota</taxon>
        <taxon>Bacilli</taxon>
        <taxon>Bacillales</taxon>
        <taxon>Paenibacillaceae</taxon>
        <taxon>Fontibacillus</taxon>
    </lineage>
</organism>
<dbReference type="InterPro" id="IPR036249">
    <property type="entry name" value="Thioredoxin-like_sf"/>
</dbReference>
<keyword evidence="6" id="KW-1133">Transmembrane helix</keyword>
<dbReference type="PANTHER" id="PTHR13887:SF14">
    <property type="entry name" value="DISULFIDE BOND FORMATION PROTEIN D"/>
    <property type="match status" value="1"/>
</dbReference>
<evidence type="ECO:0000256" key="4">
    <source>
        <dbReference type="ARBA" id="ARBA00023157"/>
    </source>
</evidence>
<evidence type="ECO:0000259" key="7">
    <source>
        <dbReference type="PROSITE" id="PS51352"/>
    </source>
</evidence>
<accession>A0A1G7QAS3</accession>
<comment type="similarity">
    <text evidence="1">Belongs to the thioredoxin family. DsbA subfamily.</text>
</comment>
<name>A0A1G7QAS3_9BACL</name>
<evidence type="ECO:0000256" key="5">
    <source>
        <dbReference type="ARBA" id="ARBA00023284"/>
    </source>
</evidence>
<evidence type="ECO:0000256" key="2">
    <source>
        <dbReference type="ARBA" id="ARBA00022729"/>
    </source>
</evidence>
<dbReference type="GO" id="GO:0016491">
    <property type="term" value="F:oxidoreductase activity"/>
    <property type="evidence" value="ECO:0007669"/>
    <property type="project" value="UniProtKB-KW"/>
</dbReference>
<dbReference type="Pfam" id="PF13462">
    <property type="entry name" value="Thioredoxin_4"/>
    <property type="match status" value="1"/>
</dbReference>
<keyword evidence="6" id="KW-0472">Membrane</keyword>
<proteinExistence type="inferred from homology"/>
<sequence length="239" mass="26773">MPPKQKSNSIAQRKVEAEQLAKKQRKRQIIWVSTVAVLLALIVVVLAIDPKPAPKVASFDYDKLAVLGSADAPVKIVEFGDFKCPACKNVNDFLKPKLVSDYIDQGKVAFYFMNLPFLGPDSNTAALAIQSVYHLNKDDYWTYFDAIYNNQGDENTEWANPEFLVEIAKQANLNLDYDQLKKDIVEKTYQAEVDEQYAKGDSLGISSTPTFFINGVQYTENLGDYAKLQQAIEDASKGE</sequence>
<dbReference type="SUPFAM" id="SSF52833">
    <property type="entry name" value="Thioredoxin-like"/>
    <property type="match status" value="1"/>
</dbReference>
<protein>
    <submittedName>
        <fullName evidence="8">Protein-disulfide isomerase</fullName>
    </submittedName>
</protein>
<dbReference type="InterPro" id="IPR012336">
    <property type="entry name" value="Thioredoxin-like_fold"/>
</dbReference>
<keyword evidence="5" id="KW-0676">Redox-active center</keyword>
<keyword evidence="6" id="KW-0812">Transmembrane</keyword>
<reference evidence="8 9" key="1">
    <citation type="submission" date="2016-10" db="EMBL/GenBank/DDBJ databases">
        <authorList>
            <person name="de Groot N.N."/>
        </authorList>
    </citation>
    <scope>NUCLEOTIDE SEQUENCE [LARGE SCALE GENOMIC DNA]</scope>
    <source>
        <strain evidence="8 9">DSM 28129</strain>
    </source>
</reference>
<dbReference type="InterPro" id="IPR013766">
    <property type="entry name" value="Thioredoxin_domain"/>
</dbReference>
<evidence type="ECO:0000313" key="8">
    <source>
        <dbReference type="EMBL" id="SDF95626.1"/>
    </source>
</evidence>
<dbReference type="STRING" id="670482.SAMN04488542_12190"/>